<dbReference type="GO" id="GO:0016989">
    <property type="term" value="F:sigma factor antagonist activity"/>
    <property type="evidence" value="ECO:0007669"/>
    <property type="project" value="TreeGrafter"/>
</dbReference>
<dbReference type="SUPFAM" id="SSF49899">
    <property type="entry name" value="Concanavalin A-like lectins/glucanases"/>
    <property type="match status" value="1"/>
</dbReference>
<dbReference type="PANTHER" id="PTHR30273">
    <property type="entry name" value="PERIPLASMIC SIGNAL SENSOR AND SIGMA FACTOR ACTIVATOR FECR-RELATED"/>
    <property type="match status" value="1"/>
</dbReference>
<dbReference type="InterPro" id="IPR006558">
    <property type="entry name" value="LamG-like"/>
</dbReference>
<dbReference type="PANTHER" id="PTHR30273:SF2">
    <property type="entry name" value="PROTEIN FECR"/>
    <property type="match status" value="1"/>
</dbReference>
<reference evidence="5 6" key="1">
    <citation type="submission" date="2019-02" db="EMBL/GenBank/DDBJ databases">
        <title>Deep-cultivation of Planctomycetes and their phenomic and genomic characterization uncovers novel biology.</title>
        <authorList>
            <person name="Wiegand S."/>
            <person name="Jogler M."/>
            <person name="Boedeker C."/>
            <person name="Pinto D."/>
            <person name="Vollmers J."/>
            <person name="Rivas-Marin E."/>
            <person name="Kohn T."/>
            <person name="Peeters S.H."/>
            <person name="Heuer A."/>
            <person name="Rast P."/>
            <person name="Oberbeckmann S."/>
            <person name="Bunk B."/>
            <person name="Jeske O."/>
            <person name="Meyerdierks A."/>
            <person name="Storesund J.E."/>
            <person name="Kallscheuer N."/>
            <person name="Luecker S."/>
            <person name="Lage O.M."/>
            <person name="Pohl T."/>
            <person name="Merkel B.J."/>
            <person name="Hornburger P."/>
            <person name="Mueller R.-W."/>
            <person name="Bruemmer F."/>
            <person name="Labrenz M."/>
            <person name="Spormann A.M."/>
            <person name="Op den Camp H."/>
            <person name="Overmann J."/>
            <person name="Amann R."/>
            <person name="Jetten M.S.M."/>
            <person name="Mascher T."/>
            <person name="Medema M.H."/>
            <person name="Devos D.P."/>
            <person name="Kaster A.-K."/>
            <person name="Ovreas L."/>
            <person name="Rohde M."/>
            <person name="Galperin M.Y."/>
            <person name="Jogler C."/>
        </authorList>
    </citation>
    <scope>NUCLEOTIDE SEQUENCE [LARGE SCALE GENOMIC DNA]</scope>
    <source>
        <strain evidence="5 6">K22_7</strain>
    </source>
</reference>
<proteinExistence type="predicted"/>
<protein>
    <submittedName>
        <fullName evidence="5">FecR protein</fullName>
    </submittedName>
</protein>
<evidence type="ECO:0000259" key="4">
    <source>
        <dbReference type="SMART" id="SM00560"/>
    </source>
</evidence>
<evidence type="ECO:0000256" key="1">
    <source>
        <dbReference type="ARBA" id="ARBA00022729"/>
    </source>
</evidence>
<sequence>MHPESLGGSSVKSESDREFAKLLDLAVNGQIDHVGLARAEQLMQEDRQRMECWVDHFRLDSMLSDEMDRRSIVDLVDLVAASNEADSPETGTLAAWLASHLSGRTMPWIAATALAAVLLLMLAPRFWTPSNSVVSQLPHRTDSSGAIAMLVQSTADRWKGRTQSPAMLSPGRLQLESGLAEIEIYNGVTMYLEGPVDLDLISLDRVHLHHGKIRAVVPEQALGFTVTTESVQLVDRGTEFAISAEYQGLSKVHVFDGLVDLYPIDQPDVDDDKPGHPVHQGQSVEVGPAFATRETELDPDEFPSASAIDRSVEQRRQRWVQWSQQFAKRSDLVLYFTFENPRDHKPHRQRVDNLASPPQEPSQGTIVGGESMAGRWPGKNAIGFYHSADRVRVRVPGDFPQLTLACWARVDELRGANQALLLTDTFEPWQPHWQIAREGVLKLGIGQPTPQEARAMRSPSQPLNSVTPIGRWMHLATVYDSETKSVQHYINGDHAGSNQLPSAKPLRIGTAEIGNWLKPRTEGGEPVRNLDGRIDEFMLLRSALDAKAIREMYEAGR</sequence>
<dbReference type="AlphaFoldDB" id="A0A517NE21"/>
<evidence type="ECO:0000313" key="5">
    <source>
        <dbReference type="EMBL" id="QDT05377.1"/>
    </source>
</evidence>
<keyword evidence="1" id="KW-0732">Signal</keyword>
<dbReference type="Gene3D" id="2.60.120.200">
    <property type="match status" value="1"/>
</dbReference>
<dbReference type="KEGG" id="rlc:K227x_37770"/>
<gene>
    <name evidence="5" type="ORF">K227x_37770</name>
</gene>
<accession>A0A517NE21</accession>
<dbReference type="InterPro" id="IPR012373">
    <property type="entry name" value="Ferrdict_sens_TM"/>
</dbReference>
<name>A0A517NE21_9BACT</name>
<evidence type="ECO:0000313" key="6">
    <source>
        <dbReference type="Proteomes" id="UP000318538"/>
    </source>
</evidence>
<evidence type="ECO:0000256" key="3">
    <source>
        <dbReference type="SAM" id="MobiDB-lite"/>
    </source>
</evidence>
<feature type="region of interest" description="Disordered" evidence="3">
    <location>
        <begin position="345"/>
        <end position="364"/>
    </location>
</feature>
<keyword evidence="6" id="KW-1185">Reference proteome</keyword>
<organism evidence="5 6">
    <name type="scientific">Rubripirellula lacrimiformis</name>
    <dbReference type="NCBI Taxonomy" id="1930273"/>
    <lineage>
        <taxon>Bacteria</taxon>
        <taxon>Pseudomonadati</taxon>
        <taxon>Planctomycetota</taxon>
        <taxon>Planctomycetia</taxon>
        <taxon>Pirellulales</taxon>
        <taxon>Pirellulaceae</taxon>
        <taxon>Rubripirellula</taxon>
    </lineage>
</organism>
<keyword evidence="2" id="KW-1015">Disulfide bond</keyword>
<evidence type="ECO:0000256" key="2">
    <source>
        <dbReference type="ARBA" id="ARBA00023157"/>
    </source>
</evidence>
<dbReference type="OrthoDB" id="236746at2"/>
<dbReference type="SMART" id="SM00560">
    <property type="entry name" value="LamGL"/>
    <property type="match status" value="1"/>
</dbReference>
<dbReference type="Proteomes" id="UP000318538">
    <property type="component" value="Chromosome"/>
</dbReference>
<dbReference type="InterPro" id="IPR013320">
    <property type="entry name" value="ConA-like_dom_sf"/>
</dbReference>
<dbReference type="Pfam" id="PF13385">
    <property type="entry name" value="Laminin_G_3"/>
    <property type="match status" value="1"/>
</dbReference>
<feature type="domain" description="LamG-like jellyroll fold" evidence="4">
    <location>
        <begin position="400"/>
        <end position="547"/>
    </location>
</feature>
<dbReference type="EMBL" id="CP036525">
    <property type="protein sequence ID" value="QDT05377.1"/>
    <property type="molecule type" value="Genomic_DNA"/>
</dbReference>